<evidence type="ECO:0000256" key="6">
    <source>
        <dbReference type="ARBA" id="ARBA00022729"/>
    </source>
</evidence>
<feature type="domain" description="Porin" evidence="12">
    <location>
        <begin position="12"/>
        <end position="347"/>
    </location>
</feature>
<evidence type="ECO:0000256" key="8">
    <source>
        <dbReference type="ARBA" id="ARBA00023114"/>
    </source>
</evidence>
<evidence type="ECO:0000313" key="13">
    <source>
        <dbReference type="EMBL" id="PXX45272.1"/>
    </source>
</evidence>
<accession>A0A318JA79</accession>
<dbReference type="Gene3D" id="2.40.160.10">
    <property type="entry name" value="Porin"/>
    <property type="match status" value="1"/>
</dbReference>
<feature type="chain" id="PRO_5016455455" evidence="11">
    <location>
        <begin position="24"/>
        <end position="365"/>
    </location>
</feature>
<evidence type="ECO:0000256" key="4">
    <source>
        <dbReference type="ARBA" id="ARBA00022452"/>
    </source>
</evidence>
<keyword evidence="4" id="KW-1134">Transmembrane beta strand</keyword>
<dbReference type="AlphaFoldDB" id="A0A318JA79"/>
<proteinExistence type="predicted"/>
<evidence type="ECO:0000313" key="14">
    <source>
        <dbReference type="Proteomes" id="UP000247792"/>
    </source>
</evidence>
<dbReference type="GO" id="GO:0009279">
    <property type="term" value="C:cell outer membrane"/>
    <property type="evidence" value="ECO:0007669"/>
    <property type="project" value="UniProtKB-SubCell"/>
</dbReference>
<comment type="subunit">
    <text evidence="2">Homotrimer.</text>
</comment>
<evidence type="ECO:0000259" key="12">
    <source>
        <dbReference type="Pfam" id="PF13609"/>
    </source>
</evidence>
<gene>
    <name evidence="13" type="ORF">DFR42_102500</name>
</gene>
<keyword evidence="5" id="KW-0812">Transmembrane</keyword>
<reference evidence="13 14" key="1">
    <citation type="submission" date="2018-05" db="EMBL/GenBank/DDBJ databases">
        <title>Genomic Encyclopedia of Type Strains, Phase IV (KMG-IV): sequencing the most valuable type-strain genomes for metagenomic binning, comparative biology and taxonomic classification.</title>
        <authorList>
            <person name="Goeker M."/>
        </authorList>
    </citation>
    <scope>NUCLEOTIDE SEQUENCE [LARGE SCALE GENOMIC DNA]</scope>
    <source>
        <strain evidence="13 14">DSM 19792</strain>
    </source>
</reference>
<evidence type="ECO:0000256" key="9">
    <source>
        <dbReference type="ARBA" id="ARBA00023136"/>
    </source>
</evidence>
<sequence length="365" mass="38435">MKMQMKFIVLAVASCLCAGSALAQSSVTVQGLVDLSVGSVKMSGDKASTAAITPGGMTTSWFGFKGVEDLGGGLKAEFALTAFLRPDTGESGRFGGDTLFSRDANVALSGSFGRVSLGRDLAPSFLPVVIFNPFGDSFDVSPLVLHWYVPSGGFASRTWANSAAGDSGWSNEIIYSTPNFSGFSANMHYQFGEKAGDTGTRNIGLNALYFNGPLALSAFYQKVQVSNPLGGSAIVDATSAPVNFASINNQTAYFVGASYDLTAAKLYATYTSSKNDNAAGKQMDDKIYSLGAKIPAGGGDILLAYANTKRNGTLTANTEYKRDTLSAGYDYNLSKRTDVYAVLMSDKISTADRATSVIAGIRHRF</sequence>
<dbReference type="GO" id="GO:0046930">
    <property type="term" value="C:pore complex"/>
    <property type="evidence" value="ECO:0007669"/>
    <property type="project" value="UniProtKB-KW"/>
</dbReference>
<dbReference type="CDD" id="cd00342">
    <property type="entry name" value="gram_neg_porins"/>
    <property type="match status" value="1"/>
</dbReference>
<keyword evidence="3" id="KW-0813">Transport</keyword>
<protein>
    <submittedName>
        <fullName evidence="13">Putative porin</fullName>
    </submittedName>
</protein>
<evidence type="ECO:0000256" key="11">
    <source>
        <dbReference type="SAM" id="SignalP"/>
    </source>
</evidence>
<dbReference type="InterPro" id="IPR033900">
    <property type="entry name" value="Gram_neg_porin_domain"/>
</dbReference>
<keyword evidence="14" id="KW-1185">Reference proteome</keyword>
<dbReference type="SUPFAM" id="SSF56935">
    <property type="entry name" value="Porins"/>
    <property type="match status" value="1"/>
</dbReference>
<evidence type="ECO:0000256" key="3">
    <source>
        <dbReference type="ARBA" id="ARBA00022448"/>
    </source>
</evidence>
<dbReference type="PANTHER" id="PTHR34501:SF9">
    <property type="entry name" value="MAJOR OUTER MEMBRANE PROTEIN P.IA"/>
    <property type="match status" value="1"/>
</dbReference>
<dbReference type="Proteomes" id="UP000247792">
    <property type="component" value="Unassembled WGS sequence"/>
</dbReference>
<organism evidence="13 14">
    <name type="scientific">Undibacterium pigrum</name>
    <dbReference type="NCBI Taxonomy" id="401470"/>
    <lineage>
        <taxon>Bacteria</taxon>
        <taxon>Pseudomonadati</taxon>
        <taxon>Pseudomonadota</taxon>
        <taxon>Betaproteobacteria</taxon>
        <taxon>Burkholderiales</taxon>
        <taxon>Oxalobacteraceae</taxon>
        <taxon>Undibacterium</taxon>
    </lineage>
</organism>
<dbReference type="PANTHER" id="PTHR34501">
    <property type="entry name" value="PROTEIN YDDL-RELATED"/>
    <property type="match status" value="1"/>
</dbReference>
<dbReference type="InterPro" id="IPR050298">
    <property type="entry name" value="Gram-neg_bact_OMP"/>
</dbReference>
<keyword evidence="8" id="KW-0626">Porin</keyword>
<keyword evidence="10" id="KW-0998">Cell outer membrane</keyword>
<evidence type="ECO:0000256" key="10">
    <source>
        <dbReference type="ARBA" id="ARBA00023237"/>
    </source>
</evidence>
<feature type="signal peptide" evidence="11">
    <location>
        <begin position="1"/>
        <end position="23"/>
    </location>
</feature>
<comment type="subcellular location">
    <subcellularLocation>
        <location evidence="1">Cell outer membrane</location>
        <topology evidence="1">Multi-pass membrane protein</topology>
    </subcellularLocation>
</comment>
<name>A0A318JA79_9BURK</name>
<evidence type="ECO:0000256" key="7">
    <source>
        <dbReference type="ARBA" id="ARBA00023065"/>
    </source>
</evidence>
<evidence type="ECO:0000256" key="2">
    <source>
        <dbReference type="ARBA" id="ARBA00011233"/>
    </source>
</evidence>
<keyword evidence="9" id="KW-0472">Membrane</keyword>
<dbReference type="EMBL" id="QJKB01000002">
    <property type="protein sequence ID" value="PXX45272.1"/>
    <property type="molecule type" value="Genomic_DNA"/>
</dbReference>
<evidence type="ECO:0000256" key="1">
    <source>
        <dbReference type="ARBA" id="ARBA00004571"/>
    </source>
</evidence>
<keyword evidence="6 11" id="KW-0732">Signal</keyword>
<evidence type="ECO:0000256" key="5">
    <source>
        <dbReference type="ARBA" id="ARBA00022692"/>
    </source>
</evidence>
<dbReference type="GO" id="GO:0006811">
    <property type="term" value="P:monoatomic ion transport"/>
    <property type="evidence" value="ECO:0007669"/>
    <property type="project" value="UniProtKB-KW"/>
</dbReference>
<dbReference type="GO" id="GO:0015288">
    <property type="term" value="F:porin activity"/>
    <property type="evidence" value="ECO:0007669"/>
    <property type="project" value="UniProtKB-KW"/>
</dbReference>
<keyword evidence="7" id="KW-0406">Ion transport</keyword>
<dbReference type="Pfam" id="PF13609">
    <property type="entry name" value="Porin_4"/>
    <property type="match status" value="1"/>
</dbReference>
<dbReference type="InterPro" id="IPR023614">
    <property type="entry name" value="Porin_dom_sf"/>
</dbReference>
<comment type="caution">
    <text evidence="13">The sequence shown here is derived from an EMBL/GenBank/DDBJ whole genome shotgun (WGS) entry which is preliminary data.</text>
</comment>